<dbReference type="AlphaFoldDB" id="A0A550CBC0"/>
<dbReference type="PROSITE" id="PS51154">
    <property type="entry name" value="MACRO"/>
    <property type="match status" value="1"/>
</dbReference>
<dbReference type="Pfam" id="PF01661">
    <property type="entry name" value="Macro"/>
    <property type="match status" value="1"/>
</dbReference>
<dbReference type="Gene3D" id="3.40.220.10">
    <property type="entry name" value="Leucine Aminopeptidase, subunit E, domain 1"/>
    <property type="match status" value="1"/>
</dbReference>
<protein>
    <recommendedName>
        <fullName evidence="3">ADP-ribose 1''-phosphate phosphatase</fullName>
        <ecNumber evidence="2">3.1.3.84</ecNumber>
    </recommendedName>
</protein>
<dbReference type="GO" id="GO:0140291">
    <property type="term" value="P:peptidyl-glutamate ADP-deribosylation"/>
    <property type="evidence" value="ECO:0007669"/>
    <property type="project" value="TreeGrafter"/>
</dbReference>
<dbReference type="SUPFAM" id="SSF52949">
    <property type="entry name" value="Macro domain-like"/>
    <property type="match status" value="1"/>
</dbReference>
<dbReference type="EC" id="3.1.3.84" evidence="2"/>
<accession>A0A550CBC0</accession>
<dbReference type="CDD" id="cd02901">
    <property type="entry name" value="Macro_Poa1p-like"/>
    <property type="match status" value="1"/>
</dbReference>
<evidence type="ECO:0000256" key="4">
    <source>
        <dbReference type="ARBA" id="ARBA00034427"/>
    </source>
</evidence>
<organism evidence="6 7">
    <name type="scientific">Schizophyllum amplum</name>
    <dbReference type="NCBI Taxonomy" id="97359"/>
    <lineage>
        <taxon>Eukaryota</taxon>
        <taxon>Fungi</taxon>
        <taxon>Dikarya</taxon>
        <taxon>Basidiomycota</taxon>
        <taxon>Agaricomycotina</taxon>
        <taxon>Agaricomycetes</taxon>
        <taxon>Agaricomycetidae</taxon>
        <taxon>Agaricales</taxon>
        <taxon>Schizophyllaceae</taxon>
        <taxon>Schizophyllum</taxon>
    </lineage>
</organism>
<dbReference type="PANTHER" id="PTHR12521:SF0">
    <property type="entry name" value="ADP-RIBOSE GLYCOHYDROLASE OARD1"/>
    <property type="match status" value="1"/>
</dbReference>
<evidence type="ECO:0000259" key="5">
    <source>
        <dbReference type="PROSITE" id="PS51154"/>
    </source>
</evidence>
<evidence type="ECO:0000313" key="6">
    <source>
        <dbReference type="EMBL" id="TRM62098.1"/>
    </source>
</evidence>
<gene>
    <name evidence="6" type="ORF">BD626DRAFT_558280</name>
</gene>
<dbReference type="EMBL" id="VDMD01000014">
    <property type="protein sequence ID" value="TRM62098.1"/>
    <property type="molecule type" value="Genomic_DNA"/>
</dbReference>
<dbReference type="InterPro" id="IPR043472">
    <property type="entry name" value="Macro_dom-like"/>
</dbReference>
<dbReference type="Proteomes" id="UP000320762">
    <property type="component" value="Unassembled WGS sequence"/>
</dbReference>
<evidence type="ECO:0000313" key="7">
    <source>
        <dbReference type="Proteomes" id="UP000320762"/>
    </source>
</evidence>
<feature type="domain" description="Macro" evidence="5">
    <location>
        <begin position="1"/>
        <end position="155"/>
    </location>
</feature>
<evidence type="ECO:0000256" key="3">
    <source>
        <dbReference type="ARBA" id="ARBA00019744"/>
    </source>
</evidence>
<evidence type="ECO:0000256" key="1">
    <source>
        <dbReference type="ARBA" id="ARBA00006575"/>
    </source>
</evidence>
<dbReference type="InterPro" id="IPR002589">
    <property type="entry name" value="Macro_dom"/>
</dbReference>
<proteinExistence type="inferred from homology"/>
<sequence length="155" mass="16879">MPSPTAASNVIHVSGDLFSAPRGAILVHACNTQGAWGSGIAAAFKKRYPEEFQVYRTCCKDRGASLLGTCLLIRGVNNSGHDIACLFTSRAYGKRKDSPEEILAATRNALMDLVAQKEDNKALHGCRFNSGRFAVPWESTEQVIRELDVSMTIYA</sequence>
<dbReference type="STRING" id="97359.A0A550CBC0"/>
<comment type="catalytic activity">
    <reaction evidence="4">
        <text>ADP-alpha-D-ribose 1''-phosphate + H2O = ADP-D-ribose + phosphate</text>
        <dbReference type="Rhea" id="RHEA:25029"/>
        <dbReference type="ChEBI" id="CHEBI:15377"/>
        <dbReference type="ChEBI" id="CHEBI:43474"/>
        <dbReference type="ChEBI" id="CHEBI:57967"/>
        <dbReference type="ChEBI" id="CHEBI:58753"/>
        <dbReference type="EC" id="3.1.3.84"/>
    </reaction>
</comment>
<comment type="caution">
    <text evidence="6">The sequence shown here is derived from an EMBL/GenBank/DDBJ whole genome shotgun (WGS) entry which is preliminary data.</text>
</comment>
<reference evidence="6 7" key="1">
    <citation type="journal article" date="2019" name="New Phytol.">
        <title>Comparative genomics reveals unique wood-decay strategies and fruiting body development in the Schizophyllaceae.</title>
        <authorList>
            <person name="Almasi E."/>
            <person name="Sahu N."/>
            <person name="Krizsan K."/>
            <person name="Balint B."/>
            <person name="Kovacs G.M."/>
            <person name="Kiss B."/>
            <person name="Cseklye J."/>
            <person name="Drula E."/>
            <person name="Henrissat B."/>
            <person name="Nagy I."/>
            <person name="Chovatia M."/>
            <person name="Adam C."/>
            <person name="LaButti K."/>
            <person name="Lipzen A."/>
            <person name="Riley R."/>
            <person name="Grigoriev I.V."/>
            <person name="Nagy L.G."/>
        </authorList>
    </citation>
    <scope>NUCLEOTIDE SEQUENCE [LARGE SCALE GENOMIC DNA]</scope>
    <source>
        <strain evidence="6 7">NL-1724</strain>
    </source>
</reference>
<dbReference type="SMART" id="SM00506">
    <property type="entry name" value="A1pp"/>
    <property type="match status" value="1"/>
</dbReference>
<comment type="similarity">
    <text evidence="1">Belongs to the POA1 family.</text>
</comment>
<name>A0A550CBC0_9AGAR</name>
<keyword evidence="7" id="KW-1185">Reference proteome</keyword>
<evidence type="ECO:0000256" key="2">
    <source>
        <dbReference type="ARBA" id="ARBA00012983"/>
    </source>
</evidence>
<dbReference type="InterPro" id="IPR050892">
    <property type="entry name" value="ADP-ribose_metab_enzymes"/>
</dbReference>
<dbReference type="OrthoDB" id="2155246at2759"/>
<dbReference type="PANTHER" id="PTHR12521">
    <property type="entry name" value="PROTEIN C6ORF130"/>
    <property type="match status" value="1"/>
</dbReference>